<evidence type="ECO:0000313" key="1">
    <source>
        <dbReference type="EMBL" id="MFC0683458.1"/>
    </source>
</evidence>
<comment type="caution">
    <text evidence="1">The sequence shown here is derived from an EMBL/GenBank/DDBJ whole genome shotgun (WGS) entry which is preliminary data.</text>
</comment>
<protein>
    <submittedName>
        <fullName evidence="1">Uncharacterized protein</fullName>
    </submittedName>
</protein>
<dbReference type="Gene3D" id="2.60.120.430">
    <property type="entry name" value="Galactose-binding lectin"/>
    <property type="match status" value="1"/>
</dbReference>
<evidence type="ECO:0000313" key="2">
    <source>
        <dbReference type="Proteomes" id="UP001589858"/>
    </source>
</evidence>
<dbReference type="EMBL" id="JBHLTM010000011">
    <property type="protein sequence ID" value="MFC0683458.1"/>
    <property type="molecule type" value="Genomic_DNA"/>
</dbReference>
<accession>A0ABV6S5S2</accession>
<gene>
    <name evidence="1" type="ORF">ACFFF8_02490</name>
</gene>
<proteinExistence type="predicted"/>
<dbReference type="Proteomes" id="UP001589858">
    <property type="component" value="Unassembled WGS sequence"/>
</dbReference>
<reference evidence="1 2" key="1">
    <citation type="submission" date="2024-09" db="EMBL/GenBank/DDBJ databases">
        <authorList>
            <person name="Sun Q."/>
            <person name="Mori K."/>
        </authorList>
    </citation>
    <scope>NUCLEOTIDE SEQUENCE [LARGE SCALE GENOMIC DNA]</scope>
    <source>
        <strain evidence="1 2">CICC 11035S</strain>
    </source>
</reference>
<sequence>MAGMLVSPAATARDVEMRVAATAMPWNPGINRKMDFGRHDGTRPALVVGALLQQGSRVDFSASGQTTTVKDGLAFGPDGQQEFVTDAATGNSGTAFPSRYIEASDYPVHLNALMGAFIDADGRVVGKPFVIGSGTSRQVPEGAQAISMGLNDDIYSDNAGQIVVQVHIPEANVTLEPEGGK</sequence>
<organism evidence="1 2">
    <name type="scientific">Novosphingobium clariflavum</name>
    <dbReference type="NCBI Taxonomy" id="2029884"/>
    <lineage>
        <taxon>Bacteria</taxon>
        <taxon>Pseudomonadati</taxon>
        <taxon>Pseudomonadota</taxon>
        <taxon>Alphaproteobacteria</taxon>
        <taxon>Sphingomonadales</taxon>
        <taxon>Sphingomonadaceae</taxon>
        <taxon>Novosphingobium</taxon>
    </lineage>
</organism>
<dbReference type="RefSeq" id="WP_267219255.1">
    <property type="nucleotide sequence ID" value="NZ_JAPCWC010000003.1"/>
</dbReference>
<name>A0ABV6S5S2_9SPHN</name>
<keyword evidence="2" id="KW-1185">Reference proteome</keyword>